<protein>
    <submittedName>
        <fullName evidence="2">Uncharacterized protein</fullName>
    </submittedName>
</protein>
<proteinExistence type="predicted"/>
<keyword evidence="1" id="KW-0812">Transmembrane</keyword>
<evidence type="ECO:0000256" key="1">
    <source>
        <dbReference type="SAM" id="Phobius"/>
    </source>
</evidence>
<organism evidence="2 3">
    <name type="scientific">Candidatus Woesebacteria bacterium GW2011_GWA1_37_7</name>
    <dbReference type="NCBI Taxonomy" id="1618545"/>
    <lineage>
        <taxon>Bacteria</taxon>
        <taxon>Candidatus Woeseibacteriota</taxon>
    </lineage>
</organism>
<reference evidence="2 3" key="1">
    <citation type="journal article" date="2015" name="Nature">
        <title>rRNA introns, odd ribosomes, and small enigmatic genomes across a large radiation of phyla.</title>
        <authorList>
            <person name="Brown C.T."/>
            <person name="Hug L.A."/>
            <person name="Thomas B.C."/>
            <person name="Sharon I."/>
            <person name="Castelle C.J."/>
            <person name="Singh A."/>
            <person name="Wilkins M.J."/>
            <person name="Williams K.H."/>
            <person name="Banfield J.F."/>
        </authorList>
    </citation>
    <scope>NUCLEOTIDE SEQUENCE [LARGE SCALE GENOMIC DNA]</scope>
</reference>
<name>A0A0G0H4S6_9BACT</name>
<comment type="caution">
    <text evidence="2">The sequence shown here is derived from an EMBL/GenBank/DDBJ whole genome shotgun (WGS) entry which is preliminary data.</text>
</comment>
<accession>A0A0G0H4S6</accession>
<evidence type="ECO:0000313" key="2">
    <source>
        <dbReference type="EMBL" id="KKQ37122.1"/>
    </source>
</evidence>
<sequence>MFKSLKIVLLITFLSLTFVVLKNPTTIHASEGTFDIVSTTPESYRCFATSLLRDNNKFKLIFSCRDLLYPPDEDLFEYIMWANLVSETKPQKLGTLGRGRGEFEVGKPFSELYVTIEKNGGVNQPQGPIVMSGVVKSIDLLDPRFSPSPTSVEGEPEISEAPKAQQLSTRDKLIIGLRRAGLVALFALIALIGLIFVLTRSRG</sequence>
<evidence type="ECO:0000313" key="3">
    <source>
        <dbReference type="Proteomes" id="UP000034591"/>
    </source>
</evidence>
<dbReference type="EMBL" id="LBTI01000027">
    <property type="protein sequence ID" value="KKQ37122.1"/>
    <property type="molecule type" value="Genomic_DNA"/>
</dbReference>
<keyword evidence="1" id="KW-0472">Membrane</keyword>
<gene>
    <name evidence="2" type="ORF">US53_C0027G0002</name>
</gene>
<dbReference type="AlphaFoldDB" id="A0A0G0H4S6"/>
<dbReference type="Proteomes" id="UP000034591">
    <property type="component" value="Unassembled WGS sequence"/>
</dbReference>
<keyword evidence="1" id="KW-1133">Transmembrane helix</keyword>
<feature type="transmembrane region" description="Helical" evidence="1">
    <location>
        <begin position="180"/>
        <end position="199"/>
    </location>
</feature>